<comment type="subcellular location">
    <subcellularLocation>
        <location evidence="1">Membrane</location>
        <topology evidence="1">Multi-pass membrane protein</topology>
    </subcellularLocation>
</comment>
<dbReference type="Pfam" id="PF07690">
    <property type="entry name" value="MFS_1"/>
    <property type="match status" value="1"/>
</dbReference>
<dbReference type="EMBL" id="AE013598">
    <property type="protein sequence ID" value="AAW77475.1"/>
    <property type="molecule type" value="Genomic_DNA"/>
</dbReference>
<evidence type="ECO:0000256" key="5">
    <source>
        <dbReference type="SAM" id="Phobius"/>
    </source>
</evidence>
<feature type="transmembrane region" description="Helical" evidence="5">
    <location>
        <begin position="331"/>
        <end position="349"/>
    </location>
</feature>
<evidence type="ECO:0000259" key="6">
    <source>
        <dbReference type="PROSITE" id="PS50850"/>
    </source>
</evidence>
<evidence type="ECO:0000256" key="4">
    <source>
        <dbReference type="ARBA" id="ARBA00023136"/>
    </source>
</evidence>
<dbReference type="STRING" id="291331.XOO4221"/>
<dbReference type="AlphaFoldDB" id="Q5GUZ8"/>
<feature type="transmembrane region" description="Helical" evidence="5">
    <location>
        <begin position="149"/>
        <end position="170"/>
    </location>
</feature>
<evidence type="ECO:0000256" key="1">
    <source>
        <dbReference type="ARBA" id="ARBA00004141"/>
    </source>
</evidence>
<reference evidence="7 8" key="1">
    <citation type="journal article" date="2005" name="Nucleic Acids Res.">
        <title>The genome sequence of Xanthomonas oryzae pathovar oryzae KACC10331, the bacterial blight pathogen of rice.</title>
        <authorList>
            <person name="Lee B.M."/>
            <person name="Park Y.J."/>
            <person name="Park D.S."/>
            <person name="Kang H.W."/>
            <person name="Kim J.G."/>
            <person name="Song E.S."/>
            <person name="Park I.C."/>
            <person name="Yoon U.H."/>
            <person name="Hahn J.H."/>
            <person name="Koo B.S."/>
            <person name="Lee G.B."/>
            <person name="Kim H."/>
            <person name="Park H.S."/>
            <person name="Yoon K.O."/>
            <person name="Kim J.H."/>
            <person name="Jung C.H."/>
            <person name="Koh N.H."/>
            <person name="Seo J.S."/>
            <person name="Go S.J."/>
        </authorList>
    </citation>
    <scope>NUCLEOTIDE SEQUENCE [LARGE SCALE GENOMIC DNA]</scope>
    <source>
        <strain evidence="8">KACC10331 / KXO85</strain>
    </source>
</reference>
<dbReference type="PROSITE" id="PS50850">
    <property type="entry name" value="MFS"/>
    <property type="match status" value="1"/>
</dbReference>
<feature type="transmembrane region" description="Helical" evidence="5">
    <location>
        <begin position="415"/>
        <end position="438"/>
    </location>
</feature>
<feature type="transmembrane region" description="Helical" evidence="5">
    <location>
        <begin position="380"/>
        <end position="403"/>
    </location>
</feature>
<sequence>MGLLQPAPVCSCTLRCRRTTTSSYIHHLLPPQDTPMLQDTAPSGHFVLERMTPFQWRAVAVCVLLTMLDGFDVMTMAFTAPHVSADWQLSGKLLGMLFSAGLIGMAVGALALAPLADRVGRRALILVCLVILTVAMSISALAGSAWQLGALRLMTGVGIGGMLACVAVTAGEFSSPRWRNTAIVLQVTGYPVGATLGGVIAELLIRQWSWPSVFVLGAVASLLSVPLVLAFLPESLEFLIIRRPPDAVARFNAVLARMGMPPYAVLPPPPQLATQAQGYSAMFDAPMRRHTLLVALGFFSLMFAFYFVISWTPKLLVTSGASAAEGITGGVLLNLGGIGGGILFSGLASCVRLSRLTVGSLLLMGLAMLAFGLCSTQLNWAFAMALLTGAAMFAAVGGMYAIVPIVFTAAVRSTALGWAIGVGRFGAILSPFCAGVLLDAGWSPARLFVVCGAPLLVAAAAVVAMRLPER</sequence>
<feature type="transmembrane region" description="Helical" evidence="5">
    <location>
        <begin position="123"/>
        <end position="143"/>
    </location>
</feature>
<dbReference type="InterPro" id="IPR020846">
    <property type="entry name" value="MFS_dom"/>
</dbReference>
<dbReference type="GO" id="GO:0046943">
    <property type="term" value="F:carboxylic acid transmembrane transporter activity"/>
    <property type="evidence" value="ECO:0007669"/>
    <property type="project" value="TreeGrafter"/>
</dbReference>
<dbReference type="SUPFAM" id="SSF103473">
    <property type="entry name" value="MFS general substrate transporter"/>
    <property type="match status" value="1"/>
</dbReference>
<dbReference type="Gene3D" id="1.20.1250.20">
    <property type="entry name" value="MFS general substrate transporter like domains"/>
    <property type="match status" value="1"/>
</dbReference>
<dbReference type="Proteomes" id="UP000006735">
    <property type="component" value="Chromosome"/>
</dbReference>
<protein>
    <submittedName>
        <fullName evidence="7">MFS transporter</fullName>
    </submittedName>
</protein>
<dbReference type="PANTHER" id="PTHR23508:SF10">
    <property type="entry name" value="CARBOXYLIC ACID TRANSPORTER PROTEIN HOMOLOG"/>
    <property type="match status" value="1"/>
</dbReference>
<proteinExistence type="predicted"/>
<dbReference type="HOGENOM" id="CLU_001265_46_4_6"/>
<keyword evidence="4 5" id="KW-0472">Membrane</keyword>
<organism evidence="7 8">
    <name type="scientific">Xanthomonas oryzae pv. oryzae (strain KACC10331 / KXO85)</name>
    <dbReference type="NCBI Taxonomy" id="291331"/>
    <lineage>
        <taxon>Bacteria</taxon>
        <taxon>Pseudomonadati</taxon>
        <taxon>Pseudomonadota</taxon>
        <taxon>Gammaproteobacteria</taxon>
        <taxon>Lysobacterales</taxon>
        <taxon>Lysobacteraceae</taxon>
        <taxon>Xanthomonas</taxon>
    </lineage>
</organism>
<name>Q5GUZ8_XANOR</name>
<feature type="transmembrane region" description="Helical" evidence="5">
    <location>
        <begin position="356"/>
        <end position="374"/>
    </location>
</feature>
<dbReference type="PANTHER" id="PTHR23508">
    <property type="entry name" value="CARBOXYLIC ACID TRANSPORTER PROTEIN HOMOLOG"/>
    <property type="match status" value="1"/>
</dbReference>
<keyword evidence="2 5" id="KW-0812">Transmembrane</keyword>
<dbReference type="GO" id="GO:0005886">
    <property type="term" value="C:plasma membrane"/>
    <property type="evidence" value="ECO:0007669"/>
    <property type="project" value="TreeGrafter"/>
</dbReference>
<dbReference type="InterPro" id="IPR036259">
    <property type="entry name" value="MFS_trans_sf"/>
</dbReference>
<feature type="transmembrane region" description="Helical" evidence="5">
    <location>
        <begin position="444"/>
        <end position="465"/>
    </location>
</feature>
<gene>
    <name evidence="7" type="primary">vanK</name>
    <name evidence="7" type="ordered locus">XOO4221</name>
</gene>
<keyword evidence="8" id="KW-1185">Reference proteome</keyword>
<dbReference type="CDD" id="cd17365">
    <property type="entry name" value="MFS_PcaK_like"/>
    <property type="match status" value="1"/>
</dbReference>
<feature type="transmembrane region" description="Helical" evidence="5">
    <location>
        <begin position="292"/>
        <end position="311"/>
    </location>
</feature>
<evidence type="ECO:0000256" key="3">
    <source>
        <dbReference type="ARBA" id="ARBA00022989"/>
    </source>
</evidence>
<evidence type="ECO:0000313" key="7">
    <source>
        <dbReference type="EMBL" id="AAW77475.1"/>
    </source>
</evidence>
<evidence type="ECO:0000313" key="8">
    <source>
        <dbReference type="Proteomes" id="UP000006735"/>
    </source>
</evidence>
<feature type="transmembrane region" description="Helical" evidence="5">
    <location>
        <begin position="213"/>
        <end position="232"/>
    </location>
</feature>
<dbReference type="InterPro" id="IPR011701">
    <property type="entry name" value="MFS"/>
</dbReference>
<dbReference type="KEGG" id="xoo:XOO4221"/>
<accession>Q5GUZ8</accession>
<feature type="transmembrane region" description="Helical" evidence="5">
    <location>
        <begin position="182"/>
        <end position="201"/>
    </location>
</feature>
<feature type="transmembrane region" description="Helical" evidence="5">
    <location>
        <begin position="93"/>
        <end position="116"/>
    </location>
</feature>
<keyword evidence="3 5" id="KW-1133">Transmembrane helix</keyword>
<evidence type="ECO:0000256" key="2">
    <source>
        <dbReference type="ARBA" id="ARBA00022692"/>
    </source>
</evidence>
<feature type="domain" description="Major facilitator superfamily (MFS) profile" evidence="6">
    <location>
        <begin position="58"/>
        <end position="470"/>
    </location>
</feature>
<feature type="transmembrane region" description="Helical" evidence="5">
    <location>
        <begin position="58"/>
        <end position="81"/>
    </location>
</feature>